<accession>A0A9Q0QYU8</accession>
<evidence type="ECO:0000313" key="2">
    <source>
        <dbReference type="Proteomes" id="UP001141806"/>
    </source>
</evidence>
<dbReference type="Proteomes" id="UP001141806">
    <property type="component" value="Unassembled WGS sequence"/>
</dbReference>
<name>A0A9Q0QYU8_9MAGN</name>
<organism evidence="1 2">
    <name type="scientific">Protea cynaroides</name>
    <dbReference type="NCBI Taxonomy" id="273540"/>
    <lineage>
        <taxon>Eukaryota</taxon>
        <taxon>Viridiplantae</taxon>
        <taxon>Streptophyta</taxon>
        <taxon>Embryophyta</taxon>
        <taxon>Tracheophyta</taxon>
        <taxon>Spermatophyta</taxon>
        <taxon>Magnoliopsida</taxon>
        <taxon>Proteales</taxon>
        <taxon>Proteaceae</taxon>
        <taxon>Protea</taxon>
    </lineage>
</organism>
<reference evidence="1" key="1">
    <citation type="journal article" date="2023" name="Plant J.">
        <title>The genome of the king protea, Protea cynaroides.</title>
        <authorList>
            <person name="Chang J."/>
            <person name="Duong T.A."/>
            <person name="Schoeman C."/>
            <person name="Ma X."/>
            <person name="Roodt D."/>
            <person name="Barker N."/>
            <person name="Li Z."/>
            <person name="Van de Peer Y."/>
            <person name="Mizrachi E."/>
        </authorList>
    </citation>
    <scope>NUCLEOTIDE SEQUENCE</scope>
    <source>
        <tissue evidence="1">Young leaves</tissue>
    </source>
</reference>
<proteinExistence type="predicted"/>
<sequence length="168" mass="19172">MISNKLVVIENNGYIVTREHIGGVKLTNLEIIIVDLEDNQILGLVLDMGISDGDVSGTLLRNNIDLIIPRGSIVARRSSPVDSQPLLQPNPISAELFITVLVLLQGRPLPMDSRYHLRSWFHLMPAWPPSIKKERKKNEMQSKLGRWCRRRWKITDLKPLSDVDVLKY</sequence>
<comment type="caution">
    <text evidence="1">The sequence shown here is derived from an EMBL/GenBank/DDBJ whole genome shotgun (WGS) entry which is preliminary data.</text>
</comment>
<evidence type="ECO:0000313" key="1">
    <source>
        <dbReference type="EMBL" id="KAJ4977125.1"/>
    </source>
</evidence>
<protein>
    <submittedName>
        <fullName evidence="1">Uncharacterized protein</fullName>
    </submittedName>
</protein>
<dbReference type="AlphaFoldDB" id="A0A9Q0QYU8"/>
<dbReference type="EMBL" id="JAMYWD010000003">
    <property type="protein sequence ID" value="KAJ4977125.1"/>
    <property type="molecule type" value="Genomic_DNA"/>
</dbReference>
<gene>
    <name evidence="1" type="ORF">NE237_002231</name>
</gene>
<keyword evidence="2" id="KW-1185">Reference proteome</keyword>